<dbReference type="OrthoDB" id="10257479at2759"/>
<reference evidence="3 4" key="1">
    <citation type="submission" date="2018-07" db="EMBL/GenBank/DDBJ databases">
        <title>Genome sequencing of oomycete isolates from Chile give support for New Zealand origin for Phytophthora kernoviae and make available the first Nothophytophthora sp. genome.</title>
        <authorList>
            <person name="Studholme D.J."/>
            <person name="Sanfuentes E."/>
            <person name="Panda P."/>
            <person name="Hill R."/>
            <person name="Sambles C."/>
            <person name="Grant M."/>
            <person name="Williams N.M."/>
            <person name="Mcdougal R.L."/>
        </authorList>
    </citation>
    <scope>NUCLEOTIDE SEQUENCE [LARGE SCALE GENOMIC DNA]</scope>
    <source>
        <strain evidence="2">Chile6</strain>
        <strain evidence="1">Chile7</strain>
    </source>
</reference>
<protein>
    <recommendedName>
        <fullName evidence="5">COMM domain-containing protein</fullName>
    </recommendedName>
</protein>
<dbReference type="Proteomes" id="UP000277300">
    <property type="component" value="Unassembled WGS sequence"/>
</dbReference>
<evidence type="ECO:0008006" key="5">
    <source>
        <dbReference type="Google" id="ProtNLM"/>
    </source>
</evidence>
<name>A0A3F2RHZ6_9STRA</name>
<evidence type="ECO:0000313" key="1">
    <source>
        <dbReference type="EMBL" id="RLN50515.1"/>
    </source>
</evidence>
<sequence length="120" mass="13410">MSRSFAVDERVLEVVAQTTALSAENFGAVCKLAVRVFGSEKQSKRRLTRTASSSGWETQQMEQAVLAIAKILMDAAKTELPEQAFRLALKGMEMLEDHVEVLTQVQNNLGQLQWSSTQFY</sequence>
<dbReference type="PANTHER" id="PTHR15857:SF0">
    <property type="entry name" value="COMM DOMAIN-CONTAINING PROTEIN 2"/>
    <property type="match status" value="1"/>
</dbReference>
<evidence type="ECO:0000313" key="4">
    <source>
        <dbReference type="Proteomes" id="UP000284657"/>
    </source>
</evidence>
<dbReference type="EMBL" id="MBAD02002015">
    <property type="protein sequence ID" value="RLN50515.1"/>
    <property type="molecule type" value="Genomic_DNA"/>
</dbReference>
<dbReference type="PANTHER" id="PTHR15857">
    <property type="entry name" value="COMM DOMAIN CONTAINING PROTEIN 2"/>
    <property type="match status" value="1"/>
</dbReference>
<organism evidence="2 3">
    <name type="scientific">Phytophthora kernoviae</name>
    <dbReference type="NCBI Taxonomy" id="325452"/>
    <lineage>
        <taxon>Eukaryota</taxon>
        <taxon>Sar</taxon>
        <taxon>Stramenopiles</taxon>
        <taxon>Oomycota</taxon>
        <taxon>Peronosporomycetes</taxon>
        <taxon>Peronosporales</taxon>
        <taxon>Peronosporaceae</taxon>
        <taxon>Phytophthora</taxon>
    </lineage>
</organism>
<gene>
    <name evidence="1" type="ORF">BBJ29_007058</name>
    <name evidence="2" type="ORF">BBP00_00007490</name>
</gene>
<dbReference type="Pfam" id="PF21672">
    <property type="entry name" value="COMM_HN"/>
    <property type="match status" value="1"/>
</dbReference>
<evidence type="ECO:0000313" key="3">
    <source>
        <dbReference type="Proteomes" id="UP000277300"/>
    </source>
</evidence>
<evidence type="ECO:0000313" key="2">
    <source>
        <dbReference type="EMBL" id="RLN57478.1"/>
    </source>
</evidence>
<dbReference type="Proteomes" id="UP000284657">
    <property type="component" value="Unassembled WGS sequence"/>
</dbReference>
<dbReference type="InterPro" id="IPR037354">
    <property type="entry name" value="Commd2"/>
</dbReference>
<accession>A0A3F2RHZ6</accession>
<dbReference type="EMBL" id="MBDO02000306">
    <property type="protein sequence ID" value="RLN57478.1"/>
    <property type="molecule type" value="Genomic_DNA"/>
</dbReference>
<comment type="caution">
    <text evidence="2">The sequence shown here is derived from an EMBL/GenBank/DDBJ whole genome shotgun (WGS) entry which is preliminary data.</text>
</comment>
<dbReference type="AlphaFoldDB" id="A0A3F2RHZ6"/>
<proteinExistence type="predicted"/>